<sequence length="232" mass="24288">MNRSEFVFAPPPVPSVAVEGGSLRFPVRRIFCVGLNYADHAREMGKDPGAEPPFFFTKPADAVVESGATIPYPSMTGNLHHEIELVAALGSGGADIPVEEALGHVWGYAAGIDLTKRDLQKKARDEGKPWDFSKGFDQSAPIGALRPAARIGHPQSGRIALSVNGEPRQAGDLSDMILGVAEVIAEISKYVRLAPGDLIFTGTPAGVGPLRPGDRIEGEIAGVGAASLAIAS</sequence>
<evidence type="ECO:0000259" key="2">
    <source>
        <dbReference type="Pfam" id="PF01557"/>
    </source>
</evidence>
<dbReference type="PANTHER" id="PTHR11820">
    <property type="entry name" value="ACYLPYRUVASE"/>
    <property type="match status" value="1"/>
</dbReference>
<accession>A0A6B8KDU4</accession>
<dbReference type="GO" id="GO:0046872">
    <property type="term" value="F:metal ion binding"/>
    <property type="evidence" value="ECO:0007669"/>
    <property type="project" value="UniProtKB-KW"/>
</dbReference>
<evidence type="ECO:0000313" key="3">
    <source>
        <dbReference type="EMBL" id="QGM46614.1"/>
    </source>
</evidence>
<keyword evidence="3" id="KW-0378">Hydrolase</keyword>
<protein>
    <submittedName>
        <fullName evidence="3">FAA hydrolase family protein</fullName>
    </submittedName>
</protein>
<gene>
    <name evidence="3" type="ORF">H2LOC_013420</name>
</gene>
<dbReference type="OrthoDB" id="5197601at2"/>
<keyword evidence="1" id="KW-0479">Metal-binding</keyword>
<proteinExistence type="predicted"/>
<dbReference type="GO" id="GO:0018773">
    <property type="term" value="F:acetylpyruvate hydrolase activity"/>
    <property type="evidence" value="ECO:0007669"/>
    <property type="project" value="TreeGrafter"/>
</dbReference>
<dbReference type="KEGG" id="mhey:H2LOC_013420"/>
<evidence type="ECO:0000256" key="1">
    <source>
        <dbReference type="ARBA" id="ARBA00022723"/>
    </source>
</evidence>
<dbReference type="PANTHER" id="PTHR11820:SF90">
    <property type="entry name" value="FLUTATHIONE S-TRANSFERASE"/>
    <property type="match status" value="1"/>
</dbReference>
<dbReference type="RefSeq" id="WP_136496843.1">
    <property type="nucleotide sequence ID" value="NZ_CP046052.1"/>
</dbReference>
<dbReference type="InterPro" id="IPR011234">
    <property type="entry name" value="Fumarylacetoacetase-like_C"/>
</dbReference>
<name>A0A6B8KDU4_9HYPH</name>
<organism evidence="3 4">
    <name type="scientific">Methylocystis heyeri</name>
    <dbReference type="NCBI Taxonomy" id="391905"/>
    <lineage>
        <taxon>Bacteria</taxon>
        <taxon>Pseudomonadati</taxon>
        <taxon>Pseudomonadota</taxon>
        <taxon>Alphaproteobacteria</taxon>
        <taxon>Hyphomicrobiales</taxon>
        <taxon>Methylocystaceae</taxon>
        <taxon>Methylocystis</taxon>
    </lineage>
</organism>
<dbReference type="SUPFAM" id="SSF56529">
    <property type="entry name" value="FAH"/>
    <property type="match status" value="1"/>
</dbReference>
<dbReference type="AlphaFoldDB" id="A0A6B8KDU4"/>
<dbReference type="Pfam" id="PF01557">
    <property type="entry name" value="FAA_hydrolase"/>
    <property type="match status" value="1"/>
</dbReference>
<dbReference type="Gene3D" id="3.90.850.10">
    <property type="entry name" value="Fumarylacetoacetase-like, C-terminal domain"/>
    <property type="match status" value="1"/>
</dbReference>
<dbReference type="Proteomes" id="UP000309061">
    <property type="component" value="Chromosome"/>
</dbReference>
<evidence type="ECO:0000313" key="4">
    <source>
        <dbReference type="Proteomes" id="UP000309061"/>
    </source>
</evidence>
<feature type="domain" description="Fumarylacetoacetase-like C-terminal" evidence="2">
    <location>
        <begin position="30"/>
        <end position="226"/>
    </location>
</feature>
<dbReference type="InterPro" id="IPR036663">
    <property type="entry name" value="Fumarylacetoacetase_C_sf"/>
</dbReference>
<reference evidence="3 4" key="1">
    <citation type="submission" date="2019-11" db="EMBL/GenBank/DDBJ databases">
        <title>The genome sequence of Methylocystis heyeri.</title>
        <authorList>
            <person name="Oshkin I.Y."/>
            <person name="Miroshnikov K."/>
            <person name="Dedysh S.N."/>
        </authorList>
    </citation>
    <scope>NUCLEOTIDE SEQUENCE [LARGE SCALE GENOMIC DNA]</scope>
    <source>
        <strain evidence="3 4">H2</strain>
    </source>
</reference>
<dbReference type="EMBL" id="CP046052">
    <property type="protein sequence ID" value="QGM46614.1"/>
    <property type="molecule type" value="Genomic_DNA"/>
</dbReference>
<keyword evidence="4" id="KW-1185">Reference proteome</keyword>